<dbReference type="GO" id="GO:0031222">
    <property type="term" value="P:arabinan catabolic process"/>
    <property type="evidence" value="ECO:0007669"/>
    <property type="project" value="UniProtKB-UniPathway"/>
</dbReference>
<evidence type="ECO:0000256" key="6">
    <source>
        <dbReference type="ARBA" id="ARBA00022801"/>
    </source>
</evidence>
<dbReference type="Gene3D" id="2.60.40.1180">
    <property type="entry name" value="Golgi alpha-mannosidase II"/>
    <property type="match status" value="1"/>
</dbReference>
<keyword evidence="5" id="KW-0732">Signal</keyword>
<dbReference type="Pfam" id="PF22848">
    <property type="entry name" value="ASD1_dom"/>
    <property type="match status" value="1"/>
</dbReference>
<reference evidence="9 10" key="1">
    <citation type="journal article" date="2016" name="Mol. Biol. Evol.">
        <title>Comparative Genomics of Early-Diverging Mushroom-Forming Fungi Provides Insights into the Origins of Lignocellulose Decay Capabilities.</title>
        <authorList>
            <person name="Nagy L.G."/>
            <person name="Riley R."/>
            <person name="Tritt A."/>
            <person name="Adam C."/>
            <person name="Daum C."/>
            <person name="Floudas D."/>
            <person name="Sun H."/>
            <person name="Yadav J.S."/>
            <person name="Pangilinan J."/>
            <person name="Larsson K.H."/>
            <person name="Matsuura K."/>
            <person name="Barry K."/>
            <person name="Labutti K."/>
            <person name="Kuo R."/>
            <person name="Ohm R.A."/>
            <person name="Bhattacharya S.S."/>
            <person name="Shirouzu T."/>
            <person name="Yoshinaga Y."/>
            <person name="Martin F.M."/>
            <person name="Grigoriev I.V."/>
            <person name="Hibbett D.S."/>
        </authorList>
    </citation>
    <scope>NUCLEOTIDE SEQUENCE [LARGE SCALE GENOMIC DNA]</scope>
    <source>
        <strain evidence="9 10">CBS 109695</strain>
    </source>
</reference>
<proteinExistence type="inferred from homology"/>
<keyword evidence="10" id="KW-1185">Reference proteome</keyword>
<accession>A0A166C9B3</accession>
<dbReference type="Proteomes" id="UP000076532">
    <property type="component" value="Unassembled WGS sequence"/>
</dbReference>
<dbReference type="UniPathway" id="UPA00667"/>
<dbReference type="PANTHER" id="PTHR31776">
    <property type="entry name" value="ALPHA-L-ARABINOFURANOSIDASE 1"/>
    <property type="match status" value="1"/>
</dbReference>
<organism evidence="9 10">
    <name type="scientific">Athelia psychrophila</name>
    <dbReference type="NCBI Taxonomy" id="1759441"/>
    <lineage>
        <taxon>Eukaryota</taxon>
        <taxon>Fungi</taxon>
        <taxon>Dikarya</taxon>
        <taxon>Basidiomycota</taxon>
        <taxon>Agaricomycotina</taxon>
        <taxon>Agaricomycetes</taxon>
        <taxon>Agaricomycetidae</taxon>
        <taxon>Atheliales</taxon>
        <taxon>Atheliaceae</taxon>
        <taxon>Athelia</taxon>
    </lineage>
</organism>
<dbReference type="InterPro" id="IPR055235">
    <property type="entry name" value="ASD1_cat"/>
</dbReference>
<gene>
    <name evidence="9" type="ORF">FIBSPDRAFT_1049447</name>
</gene>
<dbReference type="InterPro" id="IPR017853">
    <property type="entry name" value="GH"/>
</dbReference>
<dbReference type="Pfam" id="PF06964">
    <property type="entry name" value="Alpha-L-AF_C"/>
    <property type="match status" value="1"/>
</dbReference>
<keyword evidence="6 9" id="KW-0378">Hydrolase</keyword>
<evidence type="ECO:0000313" key="9">
    <source>
        <dbReference type="EMBL" id="KZP13418.1"/>
    </source>
</evidence>
<dbReference type="SUPFAM" id="SSF51445">
    <property type="entry name" value="(Trans)glycosidases"/>
    <property type="match status" value="1"/>
</dbReference>
<dbReference type="GO" id="GO:0046373">
    <property type="term" value="P:L-arabinose metabolic process"/>
    <property type="evidence" value="ECO:0007669"/>
    <property type="project" value="InterPro"/>
</dbReference>
<dbReference type="EMBL" id="KV417633">
    <property type="protein sequence ID" value="KZP13418.1"/>
    <property type="molecule type" value="Genomic_DNA"/>
</dbReference>
<dbReference type="SMART" id="SM00813">
    <property type="entry name" value="Alpha-L-AF_C"/>
    <property type="match status" value="1"/>
</dbReference>
<dbReference type="OrthoDB" id="406864at2759"/>
<evidence type="ECO:0000256" key="1">
    <source>
        <dbReference type="ARBA" id="ARBA00001462"/>
    </source>
</evidence>
<keyword evidence="7" id="KW-0325">Glycoprotein</keyword>
<evidence type="ECO:0000256" key="7">
    <source>
        <dbReference type="ARBA" id="ARBA00023180"/>
    </source>
</evidence>
<comment type="pathway">
    <text evidence="2">Glycan metabolism; L-arabinan degradation.</text>
</comment>
<feature type="domain" description="Alpha-L-arabinofuranosidase C-terminal" evidence="8">
    <location>
        <begin position="449"/>
        <end position="638"/>
    </location>
</feature>
<dbReference type="InterPro" id="IPR051563">
    <property type="entry name" value="Glycosyl_Hydrolase_51"/>
</dbReference>
<sequence>MHVLLKSNSLVVRLLTSRITDGMMFEDISSGDGGLYAELLQNRAFQQVDVTNQASALTAWAAVGDTSITVIADTTPLSSALPNALQVTVPTGSTGSVGFSNSGYWGGSFQLQFQAPEYRMTVLAGINVNTSWTYEASLYYRFPTATTFSGPLTIALTSSSGVVLASKALTISGKNTGWTQLTTTLTATKAPSNTNNLFTVTVNGAAAAGQTIHFAFLSLFPPTYKGRANGMRVDIANAMAALGPSFFRLPGGNNLGQTIPTRWQWNATVGALIDRPGRVGDWGYPNTDGLGLYEYMTFCEDVGMEAIMAIWAGYSLNGASVAQGAALEPYIQQSIDQIKFVISTDITSGPGAVRASLGHPKPFALTYIEVGNEDFFSSTYSYRWTQYLGNLTALFPHLKFMATSYHANPVLSPVALQYDVHVYQTPTWFADNSFYYDTFARDGTTYFEGEYASISTNSSNLYSTPANGRFTFPEVQGSVGEAAFMTGLERNSDIVFAASYAPLLGHVNGSQWTPNLIGFDAGAVILSTSYYVQQLFSLNRGDVYLPSTLPTSGGTLQWSVTKQNSTNDVFIKVSNFAASAQTVTVELPFATVATSGTVKLLTGAATASNTPAAPNTIVPTTKTIITSKTFSWSAPALSVAVITVVAH</sequence>
<dbReference type="AlphaFoldDB" id="A0A166C9B3"/>
<comment type="similarity">
    <text evidence="3">Belongs to the glycosyl hydrolase 51 family.</text>
</comment>
<evidence type="ECO:0000313" key="10">
    <source>
        <dbReference type="Proteomes" id="UP000076532"/>
    </source>
</evidence>
<evidence type="ECO:0000256" key="3">
    <source>
        <dbReference type="ARBA" id="ARBA00007186"/>
    </source>
</evidence>
<evidence type="ECO:0000256" key="5">
    <source>
        <dbReference type="ARBA" id="ARBA00022729"/>
    </source>
</evidence>
<dbReference type="EC" id="3.2.1.55" evidence="4"/>
<dbReference type="STRING" id="436010.A0A166C9B3"/>
<evidence type="ECO:0000259" key="8">
    <source>
        <dbReference type="SMART" id="SM00813"/>
    </source>
</evidence>
<dbReference type="InterPro" id="IPR013780">
    <property type="entry name" value="Glyco_hydro_b"/>
</dbReference>
<dbReference type="InterPro" id="IPR010720">
    <property type="entry name" value="Alpha-L-AF_C"/>
</dbReference>
<name>A0A166C9B3_9AGAM</name>
<dbReference type="PANTHER" id="PTHR31776:SF0">
    <property type="entry name" value="ALPHA-L-ARABINOFURANOSIDASE 1"/>
    <property type="match status" value="1"/>
</dbReference>
<evidence type="ECO:0000256" key="4">
    <source>
        <dbReference type="ARBA" id="ARBA00012670"/>
    </source>
</evidence>
<protein>
    <recommendedName>
        <fullName evidence="4">non-reducing end alpha-L-arabinofuranosidase</fullName>
        <ecNumber evidence="4">3.2.1.55</ecNumber>
    </recommendedName>
</protein>
<dbReference type="Gene3D" id="3.20.20.80">
    <property type="entry name" value="Glycosidases"/>
    <property type="match status" value="1"/>
</dbReference>
<evidence type="ECO:0000256" key="2">
    <source>
        <dbReference type="ARBA" id="ARBA00004834"/>
    </source>
</evidence>
<dbReference type="GO" id="GO:0046556">
    <property type="term" value="F:alpha-L-arabinofuranosidase activity"/>
    <property type="evidence" value="ECO:0007669"/>
    <property type="project" value="UniProtKB-EC"/>
</dbReference>
<comment type="catalytic activity">
    <reaction evidence="1">
        <text>Hydrolysis of terminal non-reducing alpha-L-arabinofuranoside residues in alpha-L-arabinosides.</text>
        <dbReference type="EC" id="3.2.1.55"/>
    </reaction>
</comment>